<gene>
    <name evidence="1" type="ORF">CEXT_122881</name>
</gene>
<protein>
    <submittedName>
        <fullName evidence="1">Uncharacterized protein</fullName>
    </submittedName>
</protein>
<dbReference type="Proteomes" id="UP001054945">
    <property type="component" value="Unassembled WGS sequence"/>
</dbReference>
<dbReference type="AlphaFoldDB" id="A0AAV4QTM9"/>
<comment type="caution">
    <text evidence="1">The sequence shown here is derived from an EMBL/GenBank/DDBJ whole genome shotgun (WGS) entry which is preliminary data.</text>
</comment>
<organism evidence="1 2">
    <name type="scientific">Caerostris extrusa</name>
    <name type="common">Bark spider</name>
    <name type="synonym">Caerostris bankana</name>
    <dbReference type="NCBI Taxonomy" id="172846"/>
    <lineage>
        <taxon>Eukaryota</taxon>
        <taxon>Metazoa</taxon>
        <taxon>Ecdysozoa</taxon>
        <taxon>Arthropoda</taxon>
        <taxon>Chelicerata</taxon>
        <taxon>Arachnida</taxon>
        <taxon>Araneae</taxon>
        <taxon>Araneomorphae</taxon>
        <taxon>Entelegynae</taxon>
        <taxon>Araneoidea</taxon>
        <taxon>Araneidae</taxon>
        <taxon>Caerostris</taxon>
    </lineage>
</organism>
<sequence length="84" mass="9810">MSRHAAFEWLITAMHRSKCIIFGIKDSMAQIPCTCCHTAMRQKSFILLKSASQLYSSPSEFCVLAERNIFHEIGLFRQIRWISW</sequence>
<evidence type="ECO:0000313" key="2">
    <source>
        <dbReference type="Proteomes" id="UP001054945"/>
    </source>
</evidence>
<name>A0AAV4QTM9_CAEEX</name>
<proteinExistence type="predicted"/>
<evidence type="ECO:0000313" key="1">
    <source>
        <dbReference type="EMBL" id="GIY11691.1"/>
    </source>
</evidence>
<dbReference type="EMBL" id="BPLR01006682">
    <property type="protein sequence ID" value="GIY11691.1"/>
    <property type="molecule type" value="Genomic_DNA"/>
</dbReference>
<accession>A0AAV4QTM9</accession>
<reference evidence="1 2" key="1">
    <citation type="submission" date="2021-06" db="EMBL/GenBank/DDBJ databases">
        <title>Caerostris extrusa draft genome.</title>
        <authorList>
            <person name="Kono N."/>
            <person name="Arakawa K."/>
        </authorList>
    </citation>
    <scope>NUCLEOTIDE SEQUENCE [LARGE SCALE GENOMIC DNA]</scope>
</reference>
<keyword evidence="2" id="KW-1185">Reference proteome</keyword>